<feature type="transmembrane region" description="Helical" evidence="2">
    <location>
        <begin position="112"/>
        <end position="136"/>
    </location>
</feature>
<evidence type="ECO:0000313" key="4">
    <source>
        <dbReference type="Proteomes" id="UP000541444"/>
    </source>
</evidence>
<dbReference type="Proteomes" id="UP000541444">
    <property type="component" value="Unassembled WGS sequence"/>
</dbReference>
<dbReference type="GO" id="GO:0009378">
    <property type="term" value="F:four-way junction helicase activity"/>
    <property type="evidence" value="ECO:0007669"/>
    <property type="project" value="TreeGrafter"/>
</dbReference>
<evidence type="ECO:0000256" key="1">
    <source>
        <dbReference type="ARBA" id="ARBA00005446"/>
    </source>
</evidence>
<dbReference type="GO" id="GO:0005634">
    <property type="term" value="C:nucleus"/>
    <property type="evidence" value="ECO:0007669"/>
    <property type="project" value="TreeGrafter"/>
</dbReference>
<protein>
    <recommendedName>
        <fullName evidence="5">Helicase C-terminal domain-containing protein</fullName>
    </recommendedName>
</protein>
<dbReference type="InterPro" id="IPR027417">
    <property type="entry name" value="P-loop_NTPase"/>
</dbReference>
<dbReference type="GO" id="GO:0043138">
    <property type="term" value="F:3'-5' DNA helicase activity"/>
    <property type="evidence" value="ECO:0007669"/>
    <property type="project" value="TreeGrafter"/>
</dbReference>
<keyword evidence="4" id="KW-1185">Reference proteome</keyword>
<keyword evidence="2" id="KW-0472">Membrane</keyword>
<proteinExistence type="inferred from homology"/>
<dbReference type="PANTHER" id="PTHR13710:SF108">
    <property type="entry name" value="ATP-DEPENDENT DNA HELICASE Q4"/>
    <property type="match status" value="1"/>
</dbReference>
<dbReference type="Gene3D" id="3.40.50.300">
    <property type="entry name" value="P-loop containing nucleotide triphosphate hydrolases"/>
    <property type="match status" value="2"/>
</dbReference>
<sequence length="466" mass="52922">MVDQLKKLPHVIQDGLIWDNQTSEEASQTMQQLVEGNIKVLFVSPERFLNAGFLSVRVYHLWWMKLIAFLSGESHNFGPFYLRLGASLLRGKLNVDCVLAMTATTTLKTLQVVATVAFGISYSSFYFILFFVSLVIESSFLNTGFRQQVIHYSLPENLEEYVQIMLMQETGRAGRDGRLSYCHLLFDETTYFKLCSFMYSDAIDEYSVNKFLHQIFNSATQSSGKICSLVKDSASQKFDMKEEVMLTILTYFELDEMQYLRLLHQLSVTCTLYFHKISPSLLAGKDILVTEILKKFAIKQGHYTCGIPSVANSLGITAIDMLNRLQNLKSKGEITYELTGPAFCYTVLKNPEGFCSLVVQITRWLSEVEICKVHKLDEMFNAVSFAAKHARNQRMLRPFLRADIKIFLQSNSHVKFNPRAVARIMQGISSPAYPSAVWGRYSKIDFPVVIEAATAELMNVTGKDVL</sequence>
<dbReference type="SUPFAM" id="SSF52540">
    <property type="entry name" value="P-loop containing nucleoside triphosphate hydrolases"/>
    <property type="match status" value="1"/>
</dbReference>
<dbReference type="GO" id="GO:0005694">
    <property type="term" value="C:chromosome"/>
    <property type="evidence" value="ECO:0007669"/>
    <property type="project" value="TreeGrafter"/>
</dbReference>
<dbReference type="EMBL" id="JACGCM010000766">
    <property type="protein sequence ID" value="KAF6167061.1"/>
    <property type="molecule type" value="Genomic_DNA"/>
</dbReference>
<name>A0A7J7NII4_9MAGN</name>
<comment type="similarity">
    <text evidence="1">Belongs to the helicase family. RecQ subfamily.</text>
</comment>
<evidence type="ECO:0000256" key="2">
    <source>
        <dbReference type="SAM" id="Phobius"/>
    </source>
</evidence>
<dbReference type="AlphaFoldDB" id="A0A7J7NII4"/>
<dbReference type="OrthoDB" id="10261556at2759"/>
<evidence type="ECO:0000313" key="3">
    <source>
        <dbReference type="EMBL" id="KAF6167061.1"/>
    </source>
</evidence>
<gene>
    <name evidence="3" type="ORF">GIB67_041316</name>
</gene>
<reference evidence="3 4" key="1">
    <citation type="journal article" date="2020" name="IScience">
        <title>Genome Sequencing of the Endangered Kingdonia uniflora (Circaeasteraceae, Ranunculales) Reveals Potential Mechanisms of Evolutionary Specialization.</title>
        <authorList>
            <person name="Sun Y."/>
            <person name="Deng T."/>
            <person name="Zhang A."/>
            <person name="Moore M.J."/>
            <person name="Landis J.B."/>
            <person name="Lin N."/>
            <person name="Zhang H."/>
            <person name="Zhang X."/>
            <person name="Huang J."/>
            <person name="Zhang X."/>
            <person name="Sun H."/>
            <person name="Wang H."/>
        </authorList>
    </citation>
    <scope>NUCLEOTIDE SEQUENCE [LARGE SCALE GENOMIC DNA]</scope>
    <source>
        <strain evidence="3">TB1705</strain>
        <tissue evidence="3">Leaf</tissue>
    </source>
</reference>
<comment type="caution">
    <text evidence="3">The sequence shown here is derived from an EMBL/GenBank/DDBJ whole genome shotgun (WGS) entry which is preliminary data.</text>
</comment>
<dbReference type="GO" id="GO:0005737">
    <property type="term" value="C:cytoplasm"/>
    <property type="evidence" value="ECO:0007669"/>
    <property type="project" value="TreeGrafter"/>
</dbReference>
<organism evidence="3 4">
    <name type="scientific">Kingdonia uniflora</name>
    <dbReference type="NCBI Taxonomy" id="39325"/>
    <lineage>
        <taxon>Eukaryota</taxon>
        <taxon>Viridiplantae</taxon>
        <taxon>Streptophyta</taxon>
        <taxon>Embryophyta</taxon>
        <taxon>Tracheophyta</taxon>
        <taxon>Spermatophyta</taxon>
        <taxon>Magnoliopsida</taxon>
        <taxon>Ranunculales</taxon>
        <taxon>Circaeasteraceae</taxon>
        <taxon>Kingdonia</taxon>
    </lineage>
</organism>
<dbReference type="GO" id="GO:0000724">
    <property type="term" value="P:double-strand break repair via homologous recombination"/>
    <property type="evidence" value="ECO:0007669"/>
    <property type="project" value="TreeGrafter"/>
</dbReference>
<keyword evidence="2" id="KW-1133">Transmembrane helix</keyword>
<accession>A0A7J7NII4</accession>
<keyword evidence="2" id="KW-0812">Transmembrane</keyword>
<evidence type="ECO:0008006" key="5">
    <source>
        <dbReference type="Google" id="ProtNLM"/>
    </source>
</evidence>
<dbReference type="PANTHER" id="PTHR13710">
    <property type="entry name" value="DNA HELICASE RECQ FAMILY MEMBER"/>
    <property type="match status" value="1"/>
</dbReference>